<keyword evidence="2 4" id="KW-0808">Transferase</keyword>
<organism evidence="6">
    <name type="scientific">Sarcoptes scabiei</name>
    <name type="common">Itch mite</name>
    <name type="synonym">Acarus scabiei</name>
    <dbReference type="NCBI Taxonomy" id="52283"/>
    <lineage>
        <taxon>Eukaryota</taxon>
        <taxon>Metazoa</taxon>
        <taxon>Ecdysozoa</taxon>
        <taxon>Arthropoda</taxon>
        <taxon>Chelicerata</taxon>
        <taxon>Arachnida</taxon>
        <taxon>Acari</taxon>
        <taxon>Acariformes</taxon>
        <taxon>Sarcoptiformes</taxon>
        <taxon>Astigmata</taxon>
        <taxon>Psoroptidia</taxon>
        <taxon>Sarcoptoidea</taxon>
        <taxon>Sarcoptidae</taxon>
        <taxon>Sarcoptinae</taxon>
        <taxon>Sarcoptes</taxon>
    </lineage>
</organism>
<dbReference type="OrthoDB" id="338650at2759"/>
<evidence type="ECO:0000313" key="6">
    <source>
        <dbReference type="EMBL" id="KAF7489217.1"/>
    </source>
</evidence>
<dbReference type="GO" id="GO:0005634">
    <property type="term" value="C:nucleus"/>
    <property type="evidence" value="ECO:0007669"/>
    <property type="project" value="TreeGrafter"/>
</dbReference>
<dbReference type="GO" id="GO:0000828">
    <property type="term" value="F:inositol hexakisphosphate kinase activity"/>
    <property type="evidence" value="ECO:0007669"/>
    <property type="project" value="TreeGrafter"/>
</dbReference>
<evidence type="ECO:0000256" key="3">
    <source>
        <dbReference type="ARBA" id="ARBA00022777"/>
    </source>
</evidence>
<dbReference type="GO" id="GO:0046854">
    <property type="term" value="P:phosphatidylinositol phosphate biosynthetic process"/>
    <property type="evidence" value="ECO:0007669"/>
    <property type="project" value="TreeGrafter"/>
</dbReference>
<proteinExistence type="inferred from homology"/>
<dbReference type="InterPro" id="IPR038286">
    <property type="entry name" value="IPK_sf"/>
</dbReference>
<dbReference type="Gene3D" id="3.30.470.160">
    <property type="entry name" value="Inositol polyphosphate kinase"/>
    <property type="match status" value="1"/>
</dbReference>
<dbReference type="SUPFAM" id="SSF56104">
    <property type="entry name" value="SAICAR synthase-like"/>
    <property type="match status" value="1"/>
</dbReference>
<dbReference type="Pfam" id="PF03770">
    <property type="entry name" value="IPK"/>
    <property type="match status" value="1"/>
</dbReference>
<sequence length="451" mass="52192">MCKQPYLIHYNRDRLIDSFLYHSTITTSHHNFNPNENDYVDYYDDFDDDIDPIFPLSMLQTTTNAAAVAVGANENESTSLVCDSNSINNNEAEEEEEEEEENPSSSLIKMRWQQLAREAFNYSLNQRLKMQNGSNAKNKSKKTQEILLNDNMIFKQNIIDLIALNTSVNDDILPCKRYNNWVQLSGHEDSFALAGPGTIWKKHSPDSTEVDVYEALMNEPIAEMMPKFYRNVQYKGDNFIELEDLLYNFKDASIMDIKMGTRTFLESEVINTKARNDLYEKMIRIDPTKLTESEHHAKAVTKLRYMKLRENLSSSSNLGFRIEGFKVGNNVKHNKNLHMIKEKSDVQHILNTFFLGRRNVCQSILNRLRTLRLHFEKSPFFQNHEIIGSSLLIIYTPVNDKTGVWMIDFAKTLRVPDGIVVNHYDAWKPGNHEDGFLFGLNNLIAIMTNFT</sequence>
<dbReference type="AlphaFoldDB" id="A0A834R538"/>
<dbReference type="EnsemblMetazoa" id="SSS_3587s_mrna">
    <property type="protein sequence ID" value="KAF7489217.1"/>
    <property type="gene ID" value="SSS_3587"/>
</dbReference>
<evidence type="ECO:0000313" key="7">
    <source>
        <dbReference type="EnsemblMetazoa" id="KAF7489217.1"/>
    </source>
</evidence>
<feature type="compositionally biased region" description="Acidic residues" evidence="5">
    <location>
        <begin position="91"/>
        <end position="102"/>
    </location>
</feature>
<evidence type="ECO:0000313" key="8">
    <source>
        <dbReference type="Proteomes" id="UP000070412"/>
    </source>
</evidence>
<evidence type="ECO:0000256" key="1">
    <source>
        <dbReference type="ARBA" id="ARBA00007374"/>
    </source>
</evidence>
<accession>A0A834R538</accession>
<dbReference type="InterPro" id="IPR005522">
    <property type="entry name" value="IPK"/>
</dbReference>
<evidence type="ECO:0000256" key="2">
    <source>
        <dbReference type="ARBA" id="ARBA00022679"/>
    </source>
</evidence>
<dbReference type="Proteomes" id="UP000070412">
    <property type="component" value="Unassembled WGS sequence"/>
</dbReference>
<dbReference type="PANTHER" id="PTHR12400:SF26">
    <property type="entry name" value="KINASE"/>
    <property type="match status" value="1"/>
</dbReference>
<feature type="region of interest" description="Disordered" evidence="5">
    <location>
        <begin position="80"/>
        <end position="107"/>
    </location>
</feature>
<protein>
    <recommendedName>
        <fullName evidence="4">Kinase</fullName>
        <ecNumber evidence="4">2.7.-.-</ecNumber>
    </recommendedName>
</protein>
<dbReference type="PANTHER" id="PTHR12400">
    <property type="entry name" value="INOSITOL POLYPHOSPHATE KINASE"/>
    <property type="match status" value="1"/>
</dbReference>
<dbReference type="GO" id="GO:0032958">
    <property type="term" value="P:inositol phosphate biosynthetic process"/>
    <property type="evidence" value="ECO:0007669"/>
    <property type="project" value="InterPro"/>
</dbReference>
<dbReference type="EC" id="2.7.-.-" evidence="4"/>
<dbReference type="OMA" id="NPNENDY"/>
<dbReference type="EMBL" id="WVUK01000065">
    <property type="protein sequence ID" value="KAF7489217.1"/>
    <property type="molecule type" value="Genomic_DNA"/>
</dbReference>
<gene>
    <name evidence="6" type="ORF">SSS_3587</name>
</gene>
<keyword evidence="3 4" id="KW-0418">Kinase</keyword>
<dbReference type="GO" id="GO:0005737">
    <property type="term" value="C:cytoplasm"/>
    <property type="evidence" value="ECO:0007669"/>
    <property type="project" value="TreeGrafter"/>
</dbReference>
<name>A0A834R538_SARSC</name>
<comment type="similarity">
    <text evidence="1 4">Belongs to the inositol phosphokinase (IPK) family.</text>
</comment>
<reference evidence="7" key="3">
    <citation type="submission" date="2022-06" db="UniProtKB">
        <authorList>
            <consortium name="EnsemblMetazoa"/>
        </authorList>
    </citation>
    <scope>IDENTIFICATION</scope>
</reference>
<reference evidence="8" key="1">
    <citation type="journal article" date="2020" name="PLoS Negl. Trop. Dis.">
        <title>High-quality nuclear genome for Sarcoptes scabiei-A critical resource for a neglected parasite.</title>
        <authorList>
            <person name="Korhonen P.K."/>
            <person name="Gasser R.B."/>
            <person name="Ma G."/>
            <person name="Wang T."/>
            <person name="Stroehlein A.J."/>
            <person name="Young N.D."/>
            <person name="Ang C.S."/>
            <person name="Fernando D.D."/>
            <person name="Lu H.C."/>
            <person name="Taylor S."/>
            <person name="Reynolds S.L."/>
            <person name="Mofiz E."/>
            <person name="Najaraj S.H."/>
            <person name="Gowda H."/>
            <person name="Madugundu A."/>
            <person name="Renuse S."/>
            <person name="Holt D."/>
            <person name="Pandey A."/>
            <person name="Papenfuss A.T."/>
            <person name="Fischer K."/>
        </authorList>
    </citation>
    <scope>NUCLEOTIDE SEQUENCE [LARGE SCALE GENOMIC DNA]</scope>
</reference>
<evidence type="ECO:0000256" key="4">
    <source>
        <dbReference type="RuleBase" id="RU363090"/>
    </source>
</evidence>
<evidence type="ECO:0000256" key="5">
    <source>
        <dbReference type="SAM" id="MobiDB-lite"/>
    </source>
</evidence>
<reference evidence="6" key="2">
    <citation type="submission" date="2020-01" db="EMBL/GenBank/DDBJ databases">
        <authorList>
            <person name="Korhonen P.K.K."/>
            <person name="Guangxu M.G."/>
            <person name="Wang T.W."/>
            <person name="Stroehlein A.J.S."/>
            <person name="Young N.D."/>
            <person name="Ang C.-S.A."/>
            <person name="Fernando D.W.F."/>
            <person name="Lu H.L."/>
            <person name="Taylor S.T."/>
            <person name="Ehtesham M.E.M."/>
            <person name="Najaraj S.H.N."/>
            <person name="Harsha G.H.G."/>
            <person name="Madugundu A.M."/>
            <person name="Renuse S.R."/>
            <person name="Holt D.H."/>
            <person name="Pandey A.P."/>
            <person name="Papenfuss A.P."/>
            <person name="Gasser R.B.G."/>
            <person name="Fischer K.F."/>
        </authorList>
    </citation>
    <scope>NUCLEOTIDE SEQUENCE</scope>
    <source>
        <strain evidence="6">SSS_KF_BRIS2020</strain>
    </source>
</reference>
<keyword evidence="8" id="KW-1185">Reference proteome</keyword>